<evidence type="ECO:0000313" key="3">
    <source>
        <dbReference type="EnsemblPlants" id="OB12G21630.1"/>
    </source>
</evidence>
<dbReference type="OrthoDB" id="10369440at2759"/>
<dbReference type="EnsemblPlants" id="OB12G21630.1">
    <property type="protein sequence ID" value="OB12G21630.1"/>
    <property type="gene ID" value="OB12G21630"/>
</dbReference>
<evidence type="ECO:0000259" key="2">
    <source>
        <dbReference type="Pfam" id="PF14543"/>
    </source>
</evidence>
<keyword evidence="4" id="KW-1185">Reference proteome</keyword>
<dbReference type="Gramene" id="OB12G21630.1">
    <property type="protein sequence ID" value="OB12G21630.1"/>
    <property type="gene ID" value="OB12G21630"/>
</dbReference>
<reference evidence="3" key="2">
    <citation type="submission" date="2013-04" db="UniProtKB">
        <authorList>
            <consortium name="EnsemblPlants"/>
        </authorList>
    </citation>
    <scope>IDENTIFICATION</scope>
</reference>
<evidence type="ECO:0000313" key="4">
    <source>
        <dbReference type="Proteomes" id="UP000006038"/>
    </source>
</evidence>
<dbReference type="GO" id="GO:0006508">
    <property type="term" value="P:proteolysis"/>
    <property type="evidence" value="ECO:0007669"/>
    <property type="project" value="InterPro"/>
</dbReference>
<name>J3NDV5_ORYBR</name>
<dbReference type="Proteomes" id="UP000006038">
    <property type="component" value="Chromosome 12"/>
</dbReference>
<evidence type="ECO:0000256" key="1">
    <source>
        <dbReference type="ARBA" id="ARBA00007447"/>
    </source>
</evidence>
<dbReference type="eggNOG" id="KOG1339">
    <property type="taxonomic scope" value="Eukaryota"/>
</dbReference>
<dbReference type="InterPro" id="IPR021109">
    <property type="entry name" value="Peptidase_aspartic_dom_sf"/>
</dbReference>
<dbReference type="PANTHER" id="PTHR47965:SF47">
    <property type="entry name" value="OS01G0937600 PROTEIN"/>
    <property type="match status" value="1"/>
</dbReference>
<dbReference type="KEGG" id="obr:102718137"/>
<dbReference type="GO" id="GO:0004190">
    <property type="term" value="F:aspartic-type endopeptidase activity"/>
    <property type="evidence" value="ECO:0007669"/>
    <property type="project" value="InterPro"/>
</dbReference>
<proteinExistence type="inferred from homology"/>
<dbReference type="AlphaFoldDB" id="J3NDV5"/>
<dbReference type="InterPro" id="IPR032861">
    <property type="entry name" value="TAXi_N"/>
</dbReference>
<dbReference type="STRING" id="4533.J3NDV5"/>
<dbReference type="HOGENOM" id="CLU_1071076_0_0_1"/>
<organism evidence="3">
    <name type="scientific">Oryza brachyantha</name>
    <name type="common">malo sina</name>
    <dbReference type="NCBI Taxonomy" id="4533"/>
    <lineage>
        <taxon>Eukaryota</taxon>
        <taxon>Viridiplantae</taxon>
        <taxon>Streptophyta</taxon>
        <taxon>Embryophyta</taxon>
        <taxon>Tracheophyta</taxon>
        <taxon>Spermatophyta</taxon>
        <taxon>Magnoliopsida</taxon>
        <taxon>Liliopsida</taxon>
        <taxon>Poales</taxon>
        <taxon>Poaceae</taxon>
        <taxon>BOP clade</taxon>
        <taxon>Oryzoideae</taxon>
        <taxon>Oryzeae</taxon>
        <taxon>Oryzinae</taxon>
        <taxon>Oryza</taxon>
    </lineage>
</organism>
<accession>J3NDV5</accession>
<comment type="similarity">
    <text evidence="1">Belongs to the peptidase A1 family.</text>
</comment>
<dbReference type="Gene3D" id="2.40.70.10">
    <property type="entry name" value="Acid Proteases"/>
    <property type="match status" value="2"/>
</dbReference>
<dbReference type="PANTHER" id="PTHR47965">
    <property type="entry name" value="ASPARTYL PROTEASE-RELATED"/>
    <property type="match status" value="1"/>
</dbReference>
<dbReference type="GeneID" id="102718137"/>
<sequence>MLVWSTCPSAATHSTVPCQSDTCGTVNQQQARRCRYVDGGWFWSGRQPGSRCASTAYPYNPVTSECSTGDLTNFHMSANATSNDTNLLYLEAFTAVDACTPQQLLASLHAGATGATGVAGFSQRPLSLPSQLAAQRSFGKKFALCLPGFAAFGDTPVYISREGASLVNYTDAFPYTPILTNPRSSGYYLPVKAISVWWNAPNVTASLPAGALDLDVRTGRGGVVLSTTTPGFSQRPLSLPSQLAVQRMSAKIPLNHSICG</sequence>
<feature type="domain" description="Xylanase inhibitor N-terminal" evidence="2">
    <location>
        <begin position="4"/>
        <end position="154"/>
    </location>
</feature>
<dbReference type="InterPro" id="IPR001461">
    <property type="entry name" value="Aspartic_peptidase_A1"/>
</dbReference>
<dbReference type="Pfam" id="PF14543">
    <property type="entry name" value="TAXi_N"/>
    <property type="match status" value="1"/>
</dbReference>
<reference evidence="3" key="1">
    <citation type="journal article" date="2013" name="Nat. Commun.">
        <title>Whole-genome sequencing of Oryza brachyantha reveals mechanisms underlying Oryza genome evolution.</title>
        <authorList>
            <person name="Chen J."/>
            <person name="Huang Q."/>
            <person name="Gao D."/>
            <person name="Wang J."/>
            <person name="Lang Y."/>
            <person name="Liu T."/>
            <person name="Li B."/>
            <person name="Bai Z."/>
            <person name="Luis Goicoechea J."/>
            <person name="Liang C."/>
            <person name="Chen C."/>
            <person name="Zhang W."/>
            <person name="Sun S."/>
            <person name="Liao Y."/>
            <person name="Zhang X."/>
            <person name="Yang L."/>
            <person name="Song C."/>
            <person name="Wang M."/>
            <person name="Shi J."/>
            <person name="Liu G."/>
            <person name="Liu J."/>
            <person name="Zhou H."/>
            <person name="Zhou W."/>
            <person name="Yu Q."/>
            <person name="An N."/>
            <person name="Chen Y."/>
            <person name="Cai Q."/>
            <person name="Wang B."/>
            <person name="Liu B."/>
            <person name="Min J."/>
            <person name="Huang Y."/>
            <person name="Wu H."/>
            <person name="Li Z."/>
            <person name="Zhang Y."/>
            <person name="Yin Y."/>
            <person name="Song W."/>
            <person name="Jiang J."/>
            <person name="Jackson S.A."/>
            <person name="Wing R.A."/>
            <person name="Wang J."/>
            <person name="Chen M."/>
        </authorList>
    </citation>
    <scope>NUCLEOTIDE SEQUENCE [LARGE SCALE GENOMIC DNA]</scope>
    <source>
        <strain evidence="3">cv. IRGC 101232</strain>
    </source>
</reference>
<dbReference type="SUPFAM" id="SSF50630">
    <property type="entry name" value="Acid proteases"/>
    <property type="match status" value="1"/>
</dbReference>
<protein>
    <recommendedName>
        <fullName evidence="2">Xylanase inhibitor N-terminal domain-containing protein</fullName>
    </recommendedName>
</protein>